<dbReference type="AlphaFoldDB" id="A0ABD1V4L2"/>
<reference evidence="3" key="1">
    <citation type="submission" date="2024-07" db="EMBL/GenBank/DDBJ databases">
        <title>Two chromosome-level genome assemblies of Korean endemic species Abeliophyllum distichum and Forsythia ovata (Oleaceae).</title>
        <authorList>
            <person name="Jang H."/>
        </authorList>
    </citation>
    <scope>NUCLEOTIDE SEQUENCE [LARGE SCALE GENOMIC DNA]</scope>
</reference>
<sequence length="125" mass="14667">MLPKRKDLPTKKGKEKVDSSTNRRRQVEKQVDDRGKPHLAYPMLIKEFIANFNHAIEEPEVDHRYTTWVHGKWIKVSPAEIKNYYRLTTNDIEHIPAELDIALVTQFLYGRVDAWPIVGPKFLDN</sequence>
<dbReference type="Proteomes" id="UP001604336">
    <property type="component" value="Unassembled WGS sequence"/>
</dbReference>
<organism evidence="2 3">
    <name type="scientific">Abeliophyllum distichum</name>
    <dbReference type="NCBI Taxonomy" id="126358"/>
    <lineage>
        <taxon>Eukaryota</taxon>
        <taxon>Viridiplantae</taxon>
        <taxon>Streptophyta</taxon>
        <taxon>Embryophyta</taxon>
        <taxon>Tracheophyta</taxon>
        <taxon>Spermatophyta</taxon>
        <taxon>Magnoliopsida</taxon>
        <taxon>eudicotyledons</taxon>
        <taxon>Gunneridae</taxon>
        <taxon>Pentapetalae</taxon>
        <taxon>asterids</taxon>
        <taxon>lamiids</taxon>
        <taxon>Lamiales</taxon>
        <taxon>Oleaceae</taxon>
        <taxon>Forsythieae</taxon>
        <taxon>Abeliophyllum</taxon>
    </lineage>
</organism>
<dbReference type="EMBL" id="JBFOLK010000002">
    <property type="protein sequence ID" value="KAL2532262.1"/>
    <property type="molecule type" value="Genomic_DNA"/>
</dbReference>
<proteinExistence type="predicted"/>
<gene>
    <name evidence="2" type="ORF">Adt_05613</name>
</gene>
<evidence type="ECO:0000313" key="3">
    <source>
        <dbReference type="Proteomes" id="UP001604336"/>
    </source>
</evidence>
<evidence type="ECO:0000256" key="1">
    <source>
        <dbReference type="SAM" id="MobiDB-lite"/>
    </source>
</evidence>
<protein>
    <submittedName>
        <fullName evidence="2">Uncharacterized protein</fullName>
    </submittedName>
</protein>
<name>A0ABD1V4L2_9LAMI</name>
<feature type="compositionally biased region" description="Basic and acidic residues" evidence="1">
    <location>
        <begin position="25"/>
        <end position="34"/>
    </location>
</feature>
<feature type="region of interest" description="Disordered" evidence="1">
    <location>
        <begin position="1"/>
        <end position="34"/>
    </location>
</feature>
<accession>A0ABD1V4L2</accession>
<feature type="compositionally biased region" description="Basic and acidic residues" evidence="1">
    <location>
        <begin position="1"/>
        <end position="18"/>
    </location>
</feature>
<keyword evidence="3" id="KW-1185">Reference proteome</keyword>
<evidence type="ECO:0000313" key="2">
    <source>
        <dbReference type="EMBL" id="KAL2532262.1"/>
    </source>
</evidence>
<comment type="caution">
    <text evidence="2">The sequence shown here is derived from an EMBL/GenBank/DDBJ whole genome shotgun (WGS) entry which is preliminary data.</text>
</comment>